<gene>
    <name evidence="1" type="ORF">EZS28_055825</name>
</gene>
<evidence type="ECO:0000313" key="2">
    <source>
        <dbReference type="Proteomes" id="UP000324800"/>
    </source>
</evidence>
<protein>
    <submittedName>
        <fullName evidence="1">Uncharacterized protein</fullName>
    </submittedName>
</protein>
<dbReference type="EMBL" id="SNRW01048510">
    <property type="protein sequence ID" value="KAA6313021.1"/>
    <property type="molecule type" value="Genomic_DNA"/>
</dbReference>
<feature type="non-terminal residue" evidence="1">
    <location>
        <position position="1"/>
    </location>
</feature>
<evidence type="ECO:0000313" key="1">
    <source>
        <dbReference type="EMBL" id="KAA6313021.1"/>
    </source>
</evidence>
<feature type="non-terminal residue" evidence="1">
    <location>
        <position position="183"/>
    </location>
</feature>
<proteinExistence type="predicted"/>
<name>A0A5J4PW49_9EUKA</name>
<organism evidence="1 2">
    <name type="scientific">Streblomastix strix</name>
    <dbReference type="NCBI Taxonomy" id="222440"/>
    <lineage>
        <taxon>Eukaryota</taxon>
        <taxon>Metamonada</taxon>
        <taxon>Preaxostyla</taxon>
        <taxon>Oxymonadida</taxon>
        <taxon>Streblomastigidae</taxon>
        <taxon>Streblomastix</taxon>
    </lineage>
</organism>
<comment type="caution">
    <text evidence="1">The sequence shown here is derived from an EMBL/GenBank/DDBJ whole genome shotgun (WGS) entry which is preliminary data.</text>
</comment>
<sequence length="183" mass="19792">INQGTQFTQCICNGGDGGAIYAKIEQNSSLEISEGVIFEQCETKQSTQSQKGGRGGAIYIDINFGSLVSFAIKDGLFSKCKATSLLTNTLSGFGGGIFIAGSGDYSVQSKRLDLKGMKIDLNTATQGGQTLYVVMNKLKEWCNYGIAGEYVKELYSNNVKQNKALNHKKEAAEELYILISTLE</sequence>
<dbReference type="Proteomes" id="UP000324800">
    <property type="component" value="Unassembled WGS sequence"/>
</dbReference>
<accession>A0A5J4PW49</accession>
<dbReference type="AlphaFoldDB" id="A0A5J4PW49"/>
<reference evidence="1 2" key="1">
    <citation type="submission" date="2019-03" db="EMBL/GenBank/DDBJ databases">
        <title>Single cell metagenomics reveals metabolic interactions within the superorganism composed of flagellate Streblomastix strix and complex community of Bacteroidetes bacteria on its surface.</title>
        <authorList>
            <person name="Treitli S.C."/>
            <person name="Kolisko M."/>
            <person name="Husnik F."/>
            <person name="Keeling P."/>
            <person name="Hampl V."/>
        </authorList>
    </citation>
    <scope>NUCLEOTIDE SEQUENCE [LARGE SCALE GENOMIC DNA]</scope>
    <source>
        <strain evidence="1">ST1C</strain>
    </source>
</reference>